<dbReference type="GO" id="GO:0003723">
    <property type="term" value="F:RNA binding"/>
    <property type="evidence" value="ECO:0007669"/>
    <property type="project" value="UniProtKB-UniRule"/>
</dbReference>
<accession>W9S1C9</accession>
<dbReference type="InterPro" id="IPR034458">
    <property type="entry name" value="EAR1-like_RRM3"/>
</dbReference>
<dbReference type="InterPro" id="IPR000504">
    <property type="entry name" value="RRM_dom"/>
</dbReference>
<protein>
    <submittedName>
        <fullName evidence="7">Protein terminal ear1</fullName>
    </submittedName>
</protein>
<evidence type="ECO:0000256" key="5">
    <source>
        <dbReference type="SAM" id="MobiDB-lite"/>
    </source>
</evidence>
<evidence type="ECO:0000256" key="2">
    <source>
        <dbReference type="ARBA" id="ARBA00022884"/>
    </source>
</evidence>
<keyword evidence="8" id="KW-1185">Reference proteome</keyword>
<dbReference type="KEGG" id="mnt:21410255"/>
<feature type="compositionally biased region" description="Low complexity" evidence="5">
    <location>
        <begin position="412"/>
        <end position="427"/>
    </location>
</feature>
<feature type="domain" description="RRM" evidence="6">
    <location>
        <begin position="92"/>
        <end position="167"/>
    </location>
</feature>
<evidence type="ECO:0000259" key="6">
    <source>
        <dbReference type="PROSITE" id="PS50102"/>
    </source>
</evidence>
<feature type="domain" description="RRM" evidence="6">
    <location>
        <begin position="224"/>
        <end position="297"/>
    </location>
</feature>
<dbReference type="Pfam" id="PF00076">
    <property type="entry name" value="RRM_1"/>
    <property type="match status" value="1"/>
</dbReference>
<keyword evidence="2 4" id="KW-0694">RNA-binding</keyword>
<dbReference type="CDD" id="cd12530">
    <property type="entry name" value="RRM3_EAR1_like"/>
    <property type="match status" value="1"/>
</dbReference>
<dbReference type="FunFam" id="3.30.70.330:FF:000101">
    <property type="entry name" value="Protein MEI2-like 1"/>
    <property type="match status" value="1"/>
</dbReference>
<feature type="region of interest" description="Disordered" evidence="5">
    <location>
        <begin position="409"/>
        <end position="441"/>
    </location>
</feature>
<feature type="compositionally biased region" description="Basic residues" evidence="5">
    <location>
        <begin position="432"/>
        <end position="441"/>
    </location>
</feature>
<feature type="region of interest" description="Disordered" evidence="5">
    <location>
        <begin position="602"/>
        <end position="706"/>
    </location>
</feature>
<keyword evidence="3" id="KW-0469">Meiosis</keyword>
<feature type="compositionally biased region" description="Basic and acidic residues" evidence="5">
    <location>
        <begin position="645"/>
        <end position="654"/>
    </location>
</feature>
<dbReference type="eggNOG" id="KOG4660">
    <property type="taxonomic scope" value="Eukaryota"/>
</dbReference>
<dbReference type="InterPro" id="IPR012677">
    <property type="entry name" value="Nucleotide-bd_a/b_plait_sf"/>
</dbReference>
<dbReference type="OrthoDB" id="417481at2759"/>
<feature type="region of interest" description="Disordered" evidence="5">
    <location>
        <begin position="1"/>
        <end position="34"/>
    </location>
</feature>
<feature type="compositionally biased region" description="Basic and acidic residues" evidence="5">
    <location>
        <begin position="629"/>
        <end position="638"/>
    </location>
</feature>
<dbReference type="PROSITE" id="PS50102">
    <property type="entry name" value="RRM"/>
    <property type="match status" value="2"/>
</dbReference>
<sequence length="706" mass="79128">MAETGIGRLPGNLDPRAEEFRPRNPGNQLVLLPPPPPPPQVFYPYASPYPSISEVQVMPFCDAVGYPTTHTQQFHAPPSAVLTPPSSAAATRALVLSLVPREASETSVRRELEVFGEVRGVQMERLTTDGIVTVYFYDLRHAETALREIREQHMHHQTRLRDHYASNYSLLIMRNNSTGPDNWVLPPPPPPAPPSARGLISGRAVWAQFVIPTSNAVPDGHNQGTIVIFNLDPEVTSSTLKDIFQQFGHIKELRETPPKKHQKFVEFFDVRDAAKALKEMNGKEIHGKPVVIEFSRPGGHYRRIINATTASAHKNLSPPIPPPLPRKFSVRSHFNNFTKIPPRSYASQPAQFPVRKSTGNKIISSSSSSMSSVERKMASVNLGNAASFCNGNEERDSRVAPPKWFHKKIINSQPSPSSPPATQQQQPVLRNVKSRKGKHGKKFDSRFLISEEAMAESSRRDTRTTVMIKNIPNKYSQKLLLNMLDNHCINCNQQIANGGGEEDQPFSSYDFVYLPIDFNNKCNVGYGFVNMTSPEATWRLYKAFHLQLWEAFNSRKICEVTYARVQGLEALKEHFKNSKFPCEMDHYLPVVFSPPRDGRQLTEPLSIVGGQNKLSIPIGLPSPRSVSSSDHHHDHDHDDEVDGGDDAKDVYCHDQRRHNSTSGCGSSSLNGGVVSDDNEEDDNDEDDNDDDDHDHDHRSIQEEKWS</sequence>
<dbReference type="SUPFAM" id="SSF54928">
    <property type="entry name" value="RNA-binding domain, RBD"/>
    <property type="match status" value="1"/>
</dbReference>
<evidence type="ECO:0000313" key="8">
    <source>
        <dbReference type="Proteomes" id="UP000030645"/>
    </source>
</evidence>
<dbReference type="PANTHER" id="PTHR23189">
    <property type="entry name" value="RNA RECOGNITION MOTIF-CONTAINING"/>
    <property type="match status" value="1"/>
</dbReference>
<proteinExistence type="predicted"/>
<evidence type="ECO:0000256" key="4">
    <source>
        <dbReference type="PROSITE-ProRule" id="PRU00176"/>
    </source>
</evidence>
<dbReference type="Gene3D" id="3.30.70.330">
    <property type="match status" value="1"/>
</dbReference>
<keyword evidence="1" id="KW-0677">Repeat</keyword>
<gene>
    <name evidence="7" type="ORF">L484_027644</name>
</gene>
<reference evidence="8" key="1">
    <citation type="submission" date="2013-01" db="EMBL/GenBank/DDBJ databases">
        <title>Draft Genome Sequence of a Mulberry Tree, Morus notabilis C.K. Schneid.</title>
        <authorList>
            <person name="He N."/>
            <person name="Zhao S."/>
        </authorList>
    </citation>
    <scope>NUCLEOTIDE SEQUENCE</scope>
</reference>
<evidence type="ECO:0000256" key="3">
    <source>
        <dbReference type="ARBA" id="ARBA00023254"/>
    </source>
</evidence>
<organism evidence="7 8">
    <name type="scientific">Morus notabilis</name>
    <dbReference type="NCBI Taxonomy" id="981085"/>
    <lineage>
        <taxon>Eukaryota</taxon>
        <taxon>Viridiplantae</taxon>
        <taxon>Streptophyta</taxon>
        <taxon>Embryophyta</taxon>
        <taxon>Tracheophyta</taxon>
        <taxon>Spermatophyta</taxon>
        <taxon>Magnoliopsida</taxon>
        <taxon>eudicotyledons</taxon>
        <taxon>Gunneridae</taxon>
        <taxon>Pentapetalae</taxon>
        <taxon>rosids</taxon>
        <taxon>fabids</taxon>
        <taxon>Rosales</taxon>
        <taxon>Moraceae</taxon>
        <taxon>Moreae</taxon>
        <taxon>Morus</taxon>
    </lineage>
</organism>
<dbReference type="FunFam" id="3.30.70.330:FF:001402">
    <property type="entry name" value="Terminal EAR1-like 1"/>
    <property type="match status" value="1"/>
</dbReference>
<dbReference type="Proteomes" id="UP000030645">
    <property type="component" value="Unassembled WGS sequence"/>
</dbReference>
<dbReference type="GO" id="GO:0051321">
    <property type="term" value="P:meiotic cell cycle"/>
    <property type="evidence" value="ECO:0007669"/>
    <property type="project" value="UniProtKB-KW"/>
</dbReference>
<feature type="compositionally biased region" description="Acidic residues" evidence="5">
    <location>
        <begin position="676"/>
        <end position="693"/>
    </location>
</feature>
<dbReference type="Pfam" id="PF04059">
    <property type="entry name" value="RRM_2"/>
    <property type="match status" value="2"/>
</dbReference>
<dbReference type="SMART" id="SM00360">
    <property type="entry name" value="RRM"/>
    <property type="match status" value="2"/>
</dbReference>
<feature type="compositionally biased region" description="Polar residues" evidence="5">
    <location>
        <begin position="660"/>
        <end position="670"/>
    </location>
</feature>
<name>W9S1C9_9ROSA</name>
<dbReference type="InterPro" id="IPR007201">
    <property type="entry name" value="Mei2-like_Rrm_C"/>
</dbReference>
<dbReference type="AlphaFoldDB" id="W9S1C9"/>
<dbReference type="InterPro" id="IPR035979">
    <property type="entry name" value="RBD_domain_sf"/>
</dbReference>
<dbReference type="EMBL" id="KE344869">
    <property type="protein sequence ID" value="EXB82469.1"/>
    <property type="molecule type" value="Genomic_DNA"/>
</dbReference>
<evidence type="ECO:0000313" key="7">
    <source>
        <dbReference type="EMBL" id="EXB82469.1"/>
    </source>
</evidence>
<evidence type="ECO:0000256" key="1">
    <source>
        <dbReference type="ARBA" id="ARBA00022737"/>
    </source>
</evidence>
<feature type="compositionally biased region" description="Basic and acidic residues" evidence="5">
    <location>
        <begin position="694"/>
        <end position="706"/>
    </location>
</feature>